<name>A0ABT0Q2Z6_9RHOB</name>
<dbReference type="InterPro" id="IPR051264">
    <property type="entry name" value="FAD-oxidored/transferase_4"/>
</dbReference>
<evidence type="ECO:0000313" key="5">
    <source>
        <dbReference type="EMBL" id="MCL6284195.1"/>
    </source>
</evidence>
<evidence type="ECO:0000256" key="3">
    <source>
        <dbReference type="ARBA" id="ARBA00022827"/>
    </source>
</evidence>
<dbReference type="SUPFAM" id="SSF56176">
    <property type="entry name" value="FAD-binding/transporter-associated domain-like"/>
    <property type="match status" value="1"/>
</dbReference>
<evidence type="ECO:0000256" key="2">
    <source>
        <dbReference type="ARBA" id="ARBA00022630"/>
    </source>
</evidence>
<accession>A0ABT0Q2Z6</accession>
<dbReference type="InterPro" id="IPR016169">
    <property type="entry name" value="FAD-bd_PCMH_sub2"/>
</dbReference>
<reference evidence="5" key="1">
    <citation type="submission" date="2022-05" db="EMBL/GenBank/DDBJ databases">
        <authorList>
            <person name="Park J.-S."/>
        </authorList>
    </citation>
    <scope>NUCLEOTIDE SEQUENCE</scope>
    <source>
        <strain evidence="5">2012CJ41-6</strain>
    </source>
</reference>
<dbReference type="InterPro" id="IPR036318">
    <property type="entry name" value="FAD-bd_PCMH-like_sf"/>
</dbReference>
<keyword evidence="2" id="KW-0285">Flavoprotein</keyword>
<dbReference type="Gene3D" id="3.30.70.2740">
    <property type="match status" value="1"/>
</dbReference>
<dbReference type="Gene3D" id="3.30.43.10">
    <property type="entry name" value="Uridine Diphospho-n-acetylenolpyruvylglucosamine Reductase, domain 2"/>
    <property type="match status" value="1"/>
</dbReference>
<evidence type="ECO:0000313" key="6">
    <source>
        <dbReference type="Proteomes" id="UP001203880"/>
    </source>
</evidence>
<dbReference type="Gene3D" id="3.30.70.2190">
    <property type="match status" value="1"/>
</dbReference>
<keyword evidence="3" id="KW-0274">FAD</keyword>
<dbReference type="InterPro" id="IPR004113">
    <property type="entry name" value="FAD-bd_oxidored_4_C"/>
</dbReference>
<dbReference type="InterPro" id="IPR016166">
    <property type="entry name" value="FAD-bd_PCMH"/>
</dbReference>
<gene>
    <name evidence="5" type="ORF">M3P21_11725</name>
</gene>
<dbReference type="Gene3D" id="3.30.465.10">
    <property type="match status" value="1"/>
</dbReference>
<evidence type="ECO:0000256" key="1">
    <source>
        <dbReference type="ARBA" id="ARBA00008000"/>
    </source>
</evidence>
<dbReference type="EMBL" id="JAMFMB010000013">
    <property type="protein sequence ID" value="MCL6284195.1"/>
    <property type="molecule type" value="Genomic_DNA"/>
</dbReference>
<dbReference type="SUPFAM" id="SSF55103">
    <property type="entry name" value="FAD-linked oxidases, C-terminal domain"/>
    <property type="match status" value="1"/>
</dbReference>
<protein>
    <submittedName>
        <fullName evidence="5">FAD-binding oxidoreductase</fullName>
    </submittedName>
</protein>
<evidence type="ECO:0000259" key="4">
    <source>
        <dbReference type="PROSITE" id="PS51387"/>
    </source>
</evidence>
<organism evidence="5 6">
    <name type="scientific">Ruegeria spongiae</name>
    <dbReference type="NCBI Taxonomy" id="2942209"/>
    <lineage>
        <taxon>Bacteria</taxon>
        <taxon>Pseudomonadati</taxon>
        <taxon>Pseudomonadota</taxon>
        <taxon>Alphaproteobacteria</taxon>
        <taxon>Rhodobacterales</taxon>
        <taxon>Roseobacteraceae</taxon>
        <taxon>Ruegeria</taxon>
    </lineage>
</organism>
<sequence>MALEQDLAALLGPKGWLTEDTGSYQTDWLKLQSHAPLGVARPQSTAEVAGVMRLAHAAGVPVTPQGGNTSLCAGAVPGAPGHVILSLSRMNKIEPVDPLAFSVTVEAGAVLASVHQIVEAHDLIFPMHLGAEGSAQIGGLIATNAGGSHALRYGMMQDLVLGLEVVTPDGRIWNGLRPLLKDNAGYQLRRLFCGSEGTLGVVTRAALRLYPAPVSRATALLAVEDFETLVRLGAGLRRDLGEFISALEFFCESGLEMLLRNVSGLDYPLSERTRAYVLVELSTSARGIDLSSMLEEALGAAFETGLIVDGAVAANDTQRAAMWHLREEMPEGQRLEGAQVKHDISVPVAGLSQFIDAMEAELEVILPGVRLNPFGHLGDGNIHFNLSPPAGMPDFGDNKAALSYCLYRSAEQAGGSFAAEHGLGRSKTTFAQQLRSPEERDLMAAVKRALDPENLLNPGVILPAENPQE</sequence>
<dbReference type="InterPro" id="IPR016171">
    <property type="entry name" value="Vanillyl_alc_oxidase_C-sub2"/>
</dbReference>
<feature type="domain" description="FAD-binding PCMH-type" evidence="4">
    <location>
        <begin position="32"/>
        <end position="212"/>
    </location>
</feature>
<dbReference type="InterPro" id="IPR006094">
    <property type="entry name" value="Oxid_FAD_bind_N"/>
</dbReference>
<comment type="caution">
    <text evidence="5">The sequence shown here is derived from an EMBL/GenBank/DDBJ whole genome shotgun (WGS) entry which is preliminary data.</text>
</comment>
<dbReference type="InterPro" id="IPR016167">
    <property type="entry name" value="FAD-bd_PCMH_sub1"/>
</dbReference>
<dbReference type="Pfam" id="PF02913">
    <property type="entry name" value="FAD-oxidase_C"/>
    <property type="match status" value="1"/>
</dbReference>
<dbReference type="Proteomes" id="UP001203880">
    <property type="component" value="Unassembled WGS sequence"/>
</dbReference>
<dbReference type="InterPro" id="IPR016164">
    <property type="entry name" value="FAD-linked_Oxase-like_C"/>
</dbReference>
<dbReference type="PANTHER" id="PTHR43716">
    <property type="entry name" value="D-2-HYDROXYGLUTARATE DEHYDROGENASE, MITOCHONDRIAL"/>
    <property type="match status" value="1"/>
</dbReference>
<dbReference type="PANTHER" id="PTHR43716:SF2">
    <property type="entry name" value="BLL6224 PROTEIN"/>
    <property type="match status" value="1"/>
</dbReference>
<proteinExistence type="inferred from homology"/>
<dbReference type="Pfam" id="PF01565">
    <property type="entry name" value="FAD_binding_4"/>
    <property type="match status" value="1"/>
</dbReference>
<keyword evidence="6" id="KW-1185">Reference proteome</keyword>
<dbReference type="PROSITE" id="PS51387">
    <property type="entry name" value="FAD_PCMH"/>
    <property type="match status" value="1"/>
</dbReference>
<dbReference type="RefSeq" id="WP_249710186.1">
    <property type="nucleotide sequence ID" value="NZ_JAMFMB010000013.1"/>
</dbReference>
<comment type="similarity">
    <text evidence="1">Belongs to the FAD-binding oxidoreductase/transferase type 4 family.</text>
</comment>
<dbReference type="Gene3D" id="1.10.45.10">
    <property type="entry name" value="Vanillyl-alcohol Oxidase, Chain A, domain 4"/>
    <property type="match status" value="1"/>
</dbReference>